<evidence type="ECO:0000313" key="2">
    <source>
        <dbReference type="EMBL" id="CAK0880671.1"/>
    </source>
</evidence>
<keyword evidence="1" id="KW-1133">Transmembrane helix</keyword>
<evidence type="ECO:0000313" key="3">
    <source>
        <dbReference type="Proteomes" id="UP001189429"/>
    </source>
</evidence>
<keyword evidence="3" id="KW-1185">Reference proteome</keyword>
<proteinExistence type="predicted"/>
<feature type="transmembrane region" description="Helical" evidence="1">
    <location>
        <begin position="85"/>
        <end position="107"/>
    </location>
</feature>
<dbReference type="EMBL" id="CAUYUJ010018104">
    <property type="protein sequence ID" value="CAK0880671.1"/>
    <property type="molecule type" value="Genomic_DNA"/>
</dbReference>
<protein>
    <submittedName>
        <fullName evidence="2">Uncharacterized protein</fullName>
    </submittedName>
</protein>
<keyword evidence="1" id="KW-0812">Transmembrane</keyword>
<organism evidence="2 3">
    <name type="scientific">Prorocentrum cordatum</name>
    <dbReference type="NCBI Taxonomy" id="2364126"/>
    <lineage>
        <taxon>Eukaryota</taxon>
        <taxon>Sar</taxon>
        <taxon>Alveolata</taxon>
        <taxon>Dinophyceae</taxon>
        <taxon>Prorocentrales</taxon>
        <taxon>Prorocentraceae</taxon>
        <taxon>Prorocentrum</taxon>
    </lineage>
</organism>
<dbReference type="Proteomes" id="UP001189429">
    <property type="component" value="Unassembled WGS sequence"/>
</dbReference>
<sequence>MSRRVHHWIAICCGFLVLFPVGILVAALPPDAGLIAKLERDCAEGKIQPAVCQQLLSALHSACSSAGSEHGDCMDLPDGAHPIRIILVCILVACVFCLALSSVVPLCGYCGARNNNRCCVTVYMGSVCWPY</sequence>
<evidence type="ECO:0000256" key="1">
    <source>
        <dbReference type="SAM" id="Phobius"/>
    </source>
</evidence>
<keyword evidence="1" id="KW-0472">Membrane</keyword>
<accession>A0ABN9W5U7</accession>
<comment type="caution">
    <text evidence="2">The sequence shown here is derived from an EMBL/GenBank/DDBJ whole genome shotgun (WGS) entry which is preliminary data.</text>
</comment>
<reference evidence="2" key="1">
    <citation type="submission" date="2023-10" db="EMBL/GenBank/DDBJ databases">
        <authorList>
            <person name="Chen Y."/>
            <person name="Shah S."/>
            <person name="Dougan E. K."/>
            <person name="Thang M."/>
            <person name="Chan C."/>
        </authorList>
    </citation>
    <scope>NUCLEOTIDE SEQUENCE [LARGE SCALE GENOMIC DNA]</scope>
</reference>
<feature type="transmembrane region" description="Helical" evidence="1">
    <location>
        <begin position="7"/>
        <end position="28"/>
    </location>
</feature>
<gene>
    <name evidence="2" type="ORF">PCOR1329_LOCUS63753</name>
</gene>
<name>A0ABN9W5U7_9DINO</name>